<sequence length="415" mass="46786">MLLSSLGRDLPIAFAFLSIFGSISVTFSAAIPPSGAGSNEPIQAPTPSDKIATLSFVRKLPEDLSVQSAYRVFFDEDDDTMSKFQKLVEDKIAKDIHNLFQDKSLAGSTADRLTVEAGTPLYLFHDPNSKRYFVPYNIATPDKKKSFEGMTLRMWYIDNNVGNPQAKLYRRINDKSTKPKDVSNPKELLDIASLSHPKSILITFTTEGEKIPETKPGTRPKPVELAGAFQGLLDIFPKLSESIVHDVSSRIRQSVSTLLDLKVRVEGFPSVLATSQRFIIPYEIAYGPDMQQFREYERGQFEVFKKSNLKSESKSEPLVQLRRTGTTPRIEQINKKKLDHEILRDVIEMGMRVATKGSDGVDVTRELPQVMDKLVGVDWKDRKVLGDFLGRQPPYEQPETPHKSELKNLLHPFEN</sequence>
<proteinExistence type="predicted"/>
<gene>
    <name evidence="2" type="ORF">F5878DRAFT_723298</name>
</gene>
<protein>
    <submittedName>
        <fullName evidence="2">Uncharacterized protein</fullName>
    </submittedName>
</protein>
<accession>A0AA38UGJ3</accession>
<keyword evidence="3" id="KW-1185">Reference proteome</keyword>
<organism evidence="2 3">
    <name type="scientific">Lentinula raphanica</name>
    <dbReference type="NCBI Taxonomy" id="153919"/>
    <lineage>
        <taxon>Eukaryota</taxon>
        <taxon>Fungi</taxon>
        <taxon>Dikarya</taxon>
        <taxon>Basidiomycota</taxon>
        <taxon>Agaricomycotina</taxon>
        <taxon>Agaricomycetes</taxon>
        <taxon>Agaricomycetidae</taxon>
        <taxon>Agaricales</taxon>
        <taxon>Marasmiineae</taxon>
        <taxon>Omphalotaceae</taxon>
        <taxon>Lentinula</taxon>
    </lineage>
</organism>
<name>A0AA38UGJ3_9AGAR</name>
<feature type="compositionally biased region" description="Basic and acidic residues" evidence="1">
    <location>
        <begin position="399"/>
        <end position="415"/>
    </location>
</feature>
<comment type="caution">
    <text evidence="2">The sequence shown here is derived from an EMBL/GenBank/DDBJ whole genome shotgun (WGS) entry which is preliminary data.</text>
</comment>
<evidence type="ECO:0000313" key="2">
    <source>
        <dbReference type="EMBL" id="KAJ3841002.1"/>
    </source>
</evidence>
<feature type="region of interest" description="Disordered" evidence="1">
    <location>
        <begin position="390"/>
        <end position="415"/>
    </location>
</feature>
<evidence type="ECO:0000313" key="3">
    <source>
        <dbReference type="Proteomes" id="UP001163846"/>
    </source>
</evidence>
<dbReference type="AlphaFoldDB" id="A0AA38UGJ3"/>
<reference evidence="2" key="1">
    <citation type="submission" date="2022-08" db="EMBL/GenBank/DDBJ databases">
        <authorList>
            <consortium name="DOE Joint Genome Institute"/>
            <person name="Min B."/>
            <person name="Riley R."/>
            <person name="Sierra-Patev S."/>
            <person name="Naranjo-Ortiz M."/>
            <person name="Looney B."/>
            <person name="Konkel Z."/>
            <person name="Slot J.C."/>
            <person name="Sakamoto Y."/>
            <person name="Steenwyk J.L."/>
            <person name="Rokas A."/>
            <person name="Carro J."/>
            <person name="Camarero S."/>
            <person name="Ferreira P."/>
            <person name="Molpeceres G."/>
            <person name="Ruiz-Duenas F.J."/>
            <person name="Serrano A."/>
            <person name="Henrissat B."/>
            <person name="Drula E."/>
            <person name="Hughes K.W."/>
            <person name="Mata J.L."/>
            <person name="Ishikawa N.K."/>
            <person name="Vargas-Isla R."/>
            <person name="Ushijima S."/>
            <person name="Smith C.A."/>
            <person name="Ahrendt S."/>
            <person name="Andreopoulos W."/>
            <person name="He G."/>
            <person name="Labutti K."/>
            <person name="Lipzen A."/>
            <person name="Ng V."/>
            <person name="Sandor L."/>
            <person name="Barry K."/>
            <person name="Martinez A.T."/>
            <person name="Xiao Y."/>
            <person name="Gibbons J.G."/>
            <person name="Terashima K."/>
            <person name="Hibbett D.S."/>
            <person name="Grigoriev I.V."/>
        </authorList>
    </citation>
    <scope>NUCLEOTIDE SEQUENCE</scope>
    <source>
        <strain evidence="2">TFB9207</strain>
    </source>
</reference>
<dbReference type="EMBL" id="MU806055">
    <property type="protein sequence ID" value="KAJ3841002.1"/>
    <property type="molecule type" value="Genomic_DNA"/>
</dbReference>
<evidence type="ECO:0000256" key="1">
    <source>
        <dbReference type="SAM" id="MobiDB-lite"/>
    </source>
</evidence>
<dbReference type="Proteomes" id="UP001163846">
    <property type="component" value="Unassembled WGS sequence"/>
</dbReference>